<dbReference type="EMBL" id="GBXM01004125">
    <property type="protein sequence ID" value="JAI04453.1"/>
    <property type="molecule type" value="Transcribed_RNA"/>
</dbReference>
<name>A0A0E9XNY6_ANGAN</name>
<sequence length="67" mass="7714">MDRPVIASCCSKIVGCKGCMQKQRQSSYKCMKCQRPSQSINEVFGLQDVLRFSKEIQEKNQIEHNAF</sequence>
<dbReference type="AlphaFoldDB" id="A0A0E9XNY6"/>
<accession>A0A0E9XNY6</accession>
<protein>
    <submittedName>
        <fullName evidence="1">Uncharacterized protein</fullName>
    </submittedName>
</protein>
<organism evidence="1">
    <name type="scientific">Anguilla anguilla</name>
    <name type="common">European freshwater eel</name>
    <name type="synonym">Muraena anguilla</name>
    <dbReference type="NCBI Taxonomy" id="7936"/>
    <lineage>
        <taxon>Eukaryota</taxon>
        <taxon>Metazoa</taxon>
        <taxon>Chordata</taxon>
        <taxon>Craniata</taxon>
        <taxon>Vertebrata</taxon>
        <taxon>Euteleostomi</taxon>
        <taxon>Actinopterygii</taxon>
        <taxon>Neopterygii</taxon>
        <taxon>Teleostei</taxon>
        <taxon>Anguilliformes</taxon>
        <taxon>Anguillidae</taxon>
        <taxon>Anguilla</taxon>
    </lineage>
</organism>
<reference evidence="1" key="2">
    <citation type="journal article" date="2015" name="Fish Shellfish Immunol.">
        <title>Early steps in the European eel (Anguilla anguilla)-Vibrio vulnificus interaction in the gills: Role of the RtxA13 toxin.</title>
        <authorList>
            <person name="Callol A."/>
            <person name="Pajuelo D."/>
            <person name="Ebbesson L."/>
            <person name="Teles M."/>
            <person name="MacKenzie S."/>
            <person name="Amaro C."/>
        </authorList>
    </citation>
    <scope>NUCLEOTIDE SEQUENCE</scope>
</reference>
<evidence type="ECO:0000313" key="1">
    <source>
        <dbReference type="EMBL" id="JAI04453.1"/>
    </source>
</evidence>
<proteinExistence type="predicted"/>
<reference evidence="1" key="1">
    <citation type="submission" date="2014-11" db="EMBL/GenBank/DDBJ databases">
        <authorList>
            <person name="Amaro Gonzalez C."/>
        </authorList>
    </citation>
    <scope>NUCLEOTIDE SEQUENCE</scope>
</reference>